<reference evidence="5 6" key="1">
    <citation type="submission" date="2008-03" db="EMBL/GenBank/DDBJ databases">
        <title>Complete sequence of chromosome of Methylobacterium radiotolerans JCM 2831.</title>
        <authorList>
            <consortium name="US DOE Joint Genome Institute"/>
            <person name="Copeland A."/>
            <person name="Lucas S."/>
            <person name="Lapidus A."/>
            <person name="Glavina del Rio T."/>
            <person name="Dalin E."/>
            <person name="Tice H."/>
            <person name="Bruce D."/>
            <person name="Goodwin L."/>
            <person name="Pitluck S."/>
            <person name="Kiss H."/>
            <person name="Brettin T."/>
            <person name="Detter J.C."/>
            <person name="Han C."/>
            <person name="Kuske C.R."/>
            <person name="Schmutz J."/>
            <person name="Larimer F."/>
            <person name="Land M."/>
            <person name="Hauser L."/>
            <person name="Kyrpides N."/>
            <person name="Mikhailova N."/>
            <person name="Marx C.J."/>
            <person name="Richardson P."/>
        </authorList>
    </citation>
    <scope>NUCLEOTIDE SEQUENCE [LARGE SCALE GENOMIC DNA]</scope>
    <source>
        <strain evidence="6">ATCC 27329 / DSM 1819 / JCM 2831 / NBRC 15690 / NCIMB 10815 / 0-1</strain>
    </source>
</reference>
<dbReference type="HOGENOM" id="CLU_000134_18_1_5"/>
<evidence type="ECO:0000313" key="5">
    <source>
        <dbReference type="EMBL" id="ACB22818.1"/>
    </source>
</evidence>
<dbReference type="Proteomes" id="UP000006589">
    <property type="component" value="Chromosome"/>
</dbReference>
<accession>B1LXQ2</accession>
<dbReference type="KEGG" id="mrd:Mrad2831_0807"/>
<protein>
    <submittedName>
        <fullName evidence="5">Ankyrin</fullName>
    </submittedName>
</protein>
<dbReference type="InterPro" id="IPR036770">
    <property type="entry name" value="Ankyrin_rpt-contain_sf"/>
</dbReference>
<dbReference type="PANTHER" id="PTHR24171">
    <property type="entry name" value="ANKYRIN REPEAT DOMAIN-CONTAINING PROTEIN 39-RELATED"/>
    <property type="match status" value="1"/>
</dbReference>
<sequence>MPQRPRSAAMRDEHAMASETNTPPTLDDATLAFAARVFQYARMGHAEELADLFGQGLPANLRNDKGDSLLMLAAYNGQADAVRVILEAGGDPELANDRGQTPLAGAAFKNDLAIAQLLLRHGAAVDGTGDGTRTALMTAAMFDRTDMVDLLLQHGADPDRRDASGQSAADMARAMGAQATPAQLDAAVRREA</sequence>
<dbReference type="Pfam" id="PF12796">
    <property type="entry name" value="Ank_2"/>
    <property type="match status" value="1"/>
</dbReference>
<dbReference type="SMART" id="SM00248">
    <property type="entry name" value="ANK"/>
    <property type="match status" value="3"/>
</dbReference>
<feature type="region of interest" description="Disordered" evidence="4">
    <location>
        <begin position="156"/>
        <end position="192"/>
    </location>
</feature>
<evidence type="ECO:0000256" key="1">
    <source>
        <dbReference type="ARBA" id="ARBA00022737"/>
    </source>
</evidence>
<keyword evidence="1" id="KW-0677">Repeat</keyword>
<feature type="repeat" description="ANK" evidence="3">
    <location>
        <begin position="65"/>
        <end position="97"/>
    </location>
</feature>
<dbReference type="STRING" id="426355.Mrad2831_0807"/>
<feature type="compositionally biased region" description="Low complexity" evidence="4">
    <location>
        <begin position="168"/>
        <end position="179"/>
    </location>
</feature>
<dbReference type="PROSITE" id="PS50088">
    <property type="entry name" value="ANK_REPEAT"/>
    <property type="match status" value="3"/>
</dbReference>
<gene>
    <name evidence="5" type="ordered locus">Mrad2831_0807</name>
</gene>
<proteinExistence type="predicted"/>
<feature type="repeat" description="ANK" evidence="3">
    <location>
        <begin position="131"/>
        <end position="163"/>
    </location>
</feature>
<evidence type="ECO:0000313" key="6">
    <source>
        <dbReference type="Proteomes" id="UP000006589"/>
    </source>
</evidence>
<dbReference type="SUPFAM" id="SSF48403">
    <property type="entry name" value="Ankyrin repeat"/>
    <property type="match status" value="1"/>
</dbReference>
<feature type="region of interest" description="Disordered" evidence="4">
    <location>
        <begin position="1"/>
        <end position="26"/>
    </location>
</feature>
<dbReference type="InterPro" id="IPR002110">
    <property type="entry name" value="Ankyrin_rpt"/>
</dbReference>
<dbReference type="AlphaFoldDB" id="B1LXQ2"/>
<dbReference type="GO" id="GO:0004842">
    <property type="term" value="F:ubiquitin-protein transferase activity"/>
    <property type="evidence" value="ECO:0007669"/>
    <property type="project" value="TreeGrafter"/>
</dbReference>
<dbReference type="Gene3D" id="1.25.40.20">
    <property type="entry name" value="Ankyrin repeat-containing domain"/>
    <property type="match status" value="1"/>
</dbReference>
<keyword evidence="2 3" id="KW-0040">ANK repeat</keyword>
<dbReference type="eggNOG" id="COG0666">
    <property type="taxonomic scope" value="Bacteria"/>
</dbReference>
<dbReference type="PANTHER" id="PTHR24171:SF8">
    <property type="entry name" value="BRCA1-ASSOCIATED RING DOMAIN PROTEIN 1"/>
    <property type="match status" value="1"/>
</dbReference>
<dbReference type="EMBL" id="CP001001">
    <property type="protein sequence ID" value="ACB22818.1"/>
    <property type="molecule type" value="Genomic_DNA"/>
</dbReference>
<name>B1LXQ2_METRJ</name>
<evidence type="ECO:0000256" key="3">
    <source>
        <dbReference type="PROSITE-ProRule" id="PRU00023"/>
    </source>
</evidence>
<organism evidence="5 6">
    <name type="scientific">Methylobacterium radiotolerans (strain ATCC 27329 / DSM 1819 / JCM 2831 / NBRC 15690 / NCIMB 10815 / 0-1)</name>
    <dbReference type="NCBI Taxonomy" id="426355"/>
    <lineage>
        <taxon>Bacteria</taxon>
        <taxon>Pseudomonadati</taxon>
        <taxon>Pseudomonadota</taxon>
        <taxon>Alphaproteobacteria</taxon>
        <taxon>Hyphomicrobiales</taxon>
        <taxon>Methylobacteriaceae</taxon>
        <taxon>Methylobacterium</taxon>
    </lineage>
</organism>
<dbReference type="PROSITE" id="PS50297">
    <property type="entry name" value="ANK_REP_REGION"/>
    <property type="match status" value="3"/>
</dbReference>
<evidence type="ECO:0000256" key="4">
    <source>
        <dbReference type="SAM" id="MobiDB-lite"/>
    </source>
</evidence>
<dbReference type="GO" id="GO:0085020">
    <property type="term" value="P:protein K6-linked ubiquitination"/>
    <property type="evidence" value="ECO:0007669"/>
    <property type="project" value="TreeGrafter"/>
</dbReference>
<feature type="repeat" description="ANK" evidence="3">
    <location>
        <begin position="98"/>
        <end position="130"/>
    </location>
</feature>
<evidence type="ECO:0000256" key="2">
    <source>
        <dbReference type="ARBA" id="ARBA00023043"/>
    </source>
</evidence>